<gene>
    <name evidence="7" type="ordered locus">BAnh1_12630</name>
</gene>
<keyword evidence="8" id="KW-1185">Reference proteome</keyword>
<dbReference type="RefSeq" id="WP_015398633.1">
    <property type="nucleotide sequence ID" value="NC_020300.1"/>
</dbReference>
<dbReference type="EMBL" id="CP003123">
    <property type="protein sequence ID" value="AGF75130.1"/>
    <property type="molecule type" value="Genomic_DNA"/>
</dbReference>
<evidence type="ECO:0000313" key="7">
    <source>
        <dbReference type="EMBL" id="AGF75130.1"/>
    </source>
</evidence>
<dbReference type="PATRIC" id="fig|1094489.3.peg.1541"/>
<evidence type="ECO:0000256" key="4">
    <source>
        <dbReference type="ARBA" id="ARBA00023288"/>
    </source>
</evidence>
<evidence type="ECO:0000256" key="2">
    <source>
        <dbReference type="ARBA" id="ARBA00023136"/>
    </source>
</evidence>
<protein>
    <recommendedName>
        <fullName evidence="6">C-type lysozyme inhibitor domain-containing protein</fullName>
    </recommendedName>
</protein>
<evidence type="ECO:0000256" key="1">
    <source>
        <dbReference type="ARBA" id="ARBA00022729"/>
    </source>
</evidence>
<keyword evidence="4" id="KW-0449">Lipoprotein</keyword>
<feature type="chain" id="PRO_5004016238" description="C-type lysozyme inhibitor domain-containing protein" evidence="5">
    <location>
        <begin position="27"/>
        <end position="130"/>
    </location>
</feature>
<dbReference type="SUPFAM" id="SSF141488">
    <property type="entry name" value="YdhA-like"/>
    <property type="match status" value="1"/>
</dbReference>
<dbReference type="eggNOG" id="COG3895">
    <property type="taxonomic scope" value="Bacteria"/>
</dbReference>
<dbReference type="Proteomes" id="UP000011729">
    <property type="component" value="Chromosome"/>
</dbReference>
<name>M1P5K5_BARAA</name>
<dbReference type="OrthoDB" id="120729at2"/>
<evidence type="ECO:0000313" key="8">
    <source>
        <dbReference type="Proteomes" id="UP000011729"/>
    </source>
</evidence>
<keyword evidence="2" id="KW-0472">Membrane</keyword>
<feature type="signal peptide" evidence="5">
    <location>
        <begin position="1"/>
        <end position="26"/>
    </location>
</feature>
<proteinExistence type="predicted"/>
<evidence type="ECO:0000256" key="5">
    <source>
        <dbReference type="SAM" id="SignalP"/>
    </source>
</evidence>
<dbReference type="InterPro" id="IPR018660">
    <property type="entry name" value="MliC"/>
</dbReference>
<keyword evidence="1 5" id="KW-0732">Signal</keyword>
<dbReference type="AlphaFoldDB" id="M1P5K5"/>
<evidence type="ECO:0000259" key="6">
    <source>
        <dbReference type="Pfam" id="PF09864"/>
    </source>
</evidence>
<sequence length="130" mass="14585">MKKNLLILGFLSALSSPIFTPLSAFAEALIIEVPDDPKPTTQIVVYQCDTGNNKEEIEATYFNADNVSLVDFQWNGERIIGSNVIAASGAKYVGAQYIWWETKGTVILYDLINDPKEEKPIRCIEEKRTQ</sequence>
<organism evidence="7 8">
    <name type="scientific">Bartonella australis (strain Aust/NH1)</name>
    <dbReference type="NCBI Taxonomy" id="1094489"/>
    <lineage>
        <taxon>Bacteria</taxon>
        <taxon>Pseudomonadati</taxon>
        <taxon>Pseudomonadota</taxon>
        <taxon>Alphaproteobacteria</taxon>
        <taxon>Hyphomicrobiales</taxon>
        <taxon>Bartonellaceae</taxon>
        <taxon>Bartonella</taxon>
    </lineage>
</organism>
<keyword evidence="3" id="KW-0564">Palmitate</keyword>
<dbReference type="Pfam" id="PF09864">
    <property type="entry name" value="MliC"/>
    <property type="match status" value="1"/>
</dbReference>
<dbReference type="InterPro" id="IPR036328">
    <property type="entry name" value="MliC_sf"/>
</dbReference>
<reference evidence="7 8" key="1">
    <citation type="journal article" date="2013" name="PLoS Genet.">
        <title>A gene transfer agent and a dynamic repertoire of secretion systems hold the keys to the explosive radiation of the emerging pathogen Bartonella.</title>
        <authorList>
            <person name="Guy L."/>
            <person name="Nystedt B."/>
            <person name="Toft C."/>
            <person name="Zaremba-Niedzwiedzka K."/>
            <person name="Berglund E.C."/>
            <person name="Granberg F."/>
            <person name="Naslund K."/>
            <person name="Eriksson A.S."/>
            <person name="Andersson S.G."/>
        </authorList>
    </citation>
    <scope>NUCLEOTIDE SEQUENCE [LARGE SCALE GENOMIC DNA]</scope>
    <source>
        <strain evidence="7 8">Aust/NH1</strain>
    </source>
</reference>
<dbReference type="Gene3D" id="2.40.128.200">
    <property type="match status" value="1"/>
</dbReference>
<accession>M1P5K5</accession>
<feature type="domain" description="C-type lysozyme inhibitor" evidence="6">
    <location>
        <begin position="46"/>
        <end position="114"/>
    </location>
</feature>
<evidence type="ECO:0000256" key="3">
    <source>
        <dbReference type="ARBA" id="ARBA00023139"/>
    </source>
</evidence>
<dbReference type="KEGG" id="baus:BAnh1_12630"/>
<dbReference type="HOGENOM" id="CLU_151151_1_0_5"/>